<feature type="non-terminal residue" evidence="1">
    <location>
        <position position="1"/>
    </location>
</feature>
<proteinExistence type="predicted"/>
<gene>
    <name evidence="1" type="ORF">KXQ929_LOCUS7407</name>
</gene>
<organism evidence="1 2">
    <name type="scientific">Adineta steineri</name>
    <dbReference type="NCBI Taxonomy" id="433720"/>
    <lineage>
        <taxon>Eukaryota</taxon>
        <taxon>Metazoa</taxon>
        <taxon>Spiralia</taxon>
        <taxon>Gnathifera</taxon>
        <taxon>Rotifera</taxon>
        <taxon>Eurotatoria</taxon>
        <taxon>Bdelloidea</taxon>
        <taxon>Adinetida</taxon>
        <taxon>Adinetidae</taxon>
        <taxon>Adineta</taxon>
    </lineage>
</organism>
<sequence>TGVINFSEEVGKTFLWKSIAKTKNKSATTDKQIFLSEDTLSNFEMMDISSSGEIEINFS</sequence>
<reference evidence="1" key="1">
    <citation type="submission" date="2021-02" db="EMBL/GenBank/DDBJ databases">
        <authorList>
            <person name="Nowell W R."/>
        </authorList>
    </citation>
    <scope>NUCLEOTIDE SEQUENCE</scope>
</reference>
<name>A0A818R181_9BILA</name>
<dbReference type="AlphaFoldDB" id="A0A818R181"/>
<protein>
    <submittedName>
        <fullName evidence="1">Uncharacterized protein</fullName>
    </submittedName>
</protein>
<comment type="caution">
    <text evidence="1">The sequence shown here is derived from an EMBL/GenBank/DDBJ whole genome shotgun (WGS) entry which is preliminary data.</text>
</comment>
<dbReference type="Proteomes" id="UP000663868">
    <property type="component" value="Unassembled WGS sequence"/>
</dbReference>
<evidence type="ECO:0000313" key="1">
    <source>
        <dbReference type="EMBL" id="CAF3644771.1"/>
    </source>
</evidence>
<accession>A0A818R181</accession>
<dbReference type="EMBL" id="CAJOBB010000304">
    <property type="protein sequence ID" value="CAF3644771.1"/>
    <property type="molecule type" value="Genomic_DNA"/>
</dbReference>
<evidence type="ECO:0000313" key="2">
    <source>
        <dbReference type="Proteomes" id="UP000663868"/>
    </source>
</evidence>